<keyword evidence="2" id="KW-1185">Reference proteome</keyword>
<protein>
    <submittedName>
        <fullName evidence="1">Uncharacterized protein</fullName>
    </submittedName>
</protein>
<dbReference type="AlphaFoldDB" id="A0A6H5HLZ0"/>
<feature type="non-terminal residue" evidence="1">
    <location>
        <position position="73"/>
    </location>
</feature>
<evidence type="ECO:0000313" key="1">
    <source>
        <dbReference type="EMBL" id="CAB0018321.1"/>
    </source>
</evidence>
<name>A0A6H5HLZ0_9HEMI</name>
<organism evidence="1 2">
    <name type="scientific">Nesidiocoris tenuis</name>
    <dbReference type="NCBI Taxonomy" id="355587"/>
    <lineage>
        <taxon>Eukaryota</taxon>
        <taxon>Metazoa</taxon>
        <taxon>Ecdysozoa</taxon>
        <taxon>Arthropoda</taxon>
        <taxon>Hexapoda</taxon>
        <taxon>Insecta</taxon>
        <taxon>Pterygota</taxon>
        <taxon>Neoptera</taxon>
        <taxon>Paraneoptera</taxon>
        <taxon>Hemiptera</taxon>
        <taxon>Heteroptera</taxon>
        <taxon>Panheteroptera</taxon>
        <taxon>Cimicomorpha</taxon>
        <taxon>Miridae</taxon>
        <taxon>Dicyphina</taxon>
        <taxon>Nesidiocoris</taxon>
    </lineage>
</organism>
<dbReference type="EMBL" id="CADCXU010032589">
    <property type="protein sequence ID" value="CAB0018321.1"/>
    <property type="molecule type" value="Genomic_DNA"/>
</dbReference>
<evidence type="ECO:0000313" key="2">
    <source>
        <dbReference type="Proteomes" id="UP000479000"/>
    </source>
</evidence>
<gene>
    <name evidence="1" type="ORF">NTEN_LOCUS22230</name>
</gene>
<sequence>MFLQEIRESSVPDLDQLDAGSLTRRLRHREKVMVELRQRFRAEYLGQLHLTTRFSKNTREPMVGEVVIIVTEN</sequence>
<dbReference type="Proteomes" id="UP000479000">
    <property type="component" value="Unassembled WGS sequence"/>
</dbReference>
<reference evidence="1 2" key="1">
    <citation type="submission" date="2020-02" db="EMBL/GenBank/DDBJ databases">
        <authorList>
            <person name="Ferguson B K."/>
        </authorList>
    </citation>
    <scope>NUCLEOTIDE SEQUENCE [LARGE SCALE GENOMIC DNA]</scope>
</reference>
<proteinExistence type="predicted"/>
<dbReference type="OrthoDB" id="6436901at2759"/>
<accession>A0A6H5HLZ0</accession>